<evidence type="ECO:0000313" key="2">
    <source>
        <dbReference type="EMBL" id="BAH40723.1"/>
    </source>
</evidence>
<accession>C1ADZ6</accession>
<keyword evidence="3" id="KW-1185">Reference proteome</keyword>
<gene>
    <name evidence="2" type="ordered locus">GAU_3681</name>
</gene>
<dbReference type="HOGENOM" id="CLU_1319396_0_0_0"/>
<dbReference type="AlphaFoldDB" id="C1ADZ6"/>
<dbReference type="KEGG" id="gau:GAU_3681"/>
<organism evidence="2 3">
    <name type="scientific">Gemmatimonas aurantiaca (strain DSM 14586 / JCM 11422 / NBRC 100505 / T-27)</name>
    <dbReference type="NCBI Taxonomy" id="379066"/>
    <lineage>
        <taxon>Bacteria</taxon>
        <taxon>Pseudomonadati</taxon>
        <taxon>Gemmatimonadota</taxon>
        <taxon>Gemmatimonadia</taxon>
        <taxon>Gemmatimonadales</taxon>
        <taxon>Gemmatimonadaceae</taxon>
        <taxon>Gemmatimonas</taxon>
    </lineage>
</organism>
<protein>
    <recommendedName>
        <fullName evidence="4">Outer membrane protein beta-barrel domain-containing protein</fullName>
    </recommendedName>
</protein>
<evidence type="ECO:0000313" key="3">
    <source>
        <dbReference type="Proteomes" id="UP000002209"/>
    </source>
</evidence>
<sequence>MKIVLSVVLAGLLLMPSEVVAQNAGKRRVGLGLSGGLSTLPDAFVSQCGVPKNGGGAGVLGAASFLFRPWGWITTQADLSATVITMPSSCLGLVSRVRVGYDRRDRQDPTFLSTVRIGLETPPRLPLLRATIGTGRVLGGTQPSLMVWGIATGTRGQRARLLIEWDQYRARVNAEEVRSNGQVDTSRTPMVVRPRWSALRVGVELPIAR</sequence>
<reference evidence="3" key="1">
    <citation type="submission" date="2006-03" db="EMBL/GenBank/DDBJ databases">
        <title>Complete genome sequence of Gemmatimonas aurantiaca T-27 that represents a novel phylum Gemmatimonadetes.</title>
        <authorList>
            <person name="Takasaki K."/>
            <person name="Ichikawa N."/>
            <person name="Miura H."/>
            <person name="Matsushita S."/>
            <person name="Watanabe Y."/>
            <person name="Oguchi A."/>
            <person name="Ankai A."/>
            <person name="Yashiro I."/>
            <person name="Takahashi M."/>
            <person name="Terui Y."/>
            <person name="Fukui S."/>
            <person name="Yokoyama H."/>
            <person name="Tanikawa S."/>
            <person name="Hanada S."/>
            <person name="Kamagata Y."/>
            <person name="Fujita N."/>
        </authorList>
    </citation>
    <scope>NUCLEOTIDE SEQUENCE [LARGE SCALE GENOMIC DNA]</scope>
    <source>
        <strain evidence="3">T-27 / DSM 14586 / JCM 11422 / NBRC 100505</strain>
    </source>
</reference>
<dbReference type="Proteomes" id="UP000002209">
    <property type="component" value="Chromosome"/>
</dbReference>
<feature type="signal peptide" evidence="1">
    <location>
        <begin position="1"/>
        <end position="21"/>
    </location>
</feature>
<feature type="chain" id="PRO_5002906594" description="Outer membrane protein beta-barrel domain-containing protein" evidence="1">
    <location>
        <begin position="22"/>
        <end position="209"/>
    </location>
</feature>
<dbReference type="EMBL" id="AP009153">
    <property type="protein sequence ID" value="BAH40723.1"/>
    <property type="molecule type" value="Genomic_DNA"/>
</dbReference>
<name>C1ADZ6_GEMAT</name>
<evidence type="ECO:0000256" key="1">
    <source>
        <dbReference type="SAM" id="SignalP"/>
    </source>
</evidence>
<dbReference type="STRING" id="379066.GAU_3681"/>
<keyword evidence="1" id="KW-0732">Signal</keyword>
<proteinExistence type="predicted"/>
<evidence type="ECO:0008006" key="4">
    <source>
        <dbReference type="Google" id="ProtNLM"/>
    </source>
</evidence>